<accession>A0A3L8Q680</accession>
<reference evidence="1 2" key="1">
    <citation type="journal article" date="2018" name="Proc. R. Soc. B">
        <title>A non-coding region near Follistatin controls head colour polymorphism in the Gouldian finch.</title>
        <authorList>
            <person name="Toomey M.B."/>
            <person name="Marques C.I."/>
            <person name="Andrade P."/>
            <person name="Araujo P.M."/>
            <person name="Sabatino S."/>
            <person name="Gazda M.A."/>
            <person name="Afonso S."/>
            <person name="Lopes R.J."/>
            <person name="Corbo J.C."/>
            <person name="Carneiro M."/>
        </authorList>
    </citation>
    <scope>NUCLEOTIDE SEQUENCE [LARGE SCALE GENOMIC DNA]</scope>
    <source>
        <strain evidence="1">Red01</strain>
        <tissue evidence="1">Muscle</tissue>
    </source>
</reference>
<proteinExistence type="predicted"/>
<dbReference type="EMBL" id="QUSF01005110">
    <property type="protein sequence ID" value="RLV62831.1"/>
    <property type="molecule type" value="Genomic_DNA"/>
</dbReference>
<gene>
    <name evidence="1" type="ORF">DV515_00018899</name>
</gene>
<evidence type="ECO:0000313" key="2">
    <source>
        <dbReference type="Proteomes" id="UP000276834"/>
    </source>
</evidence>
<name>A0A3L8Q680_CHLGU</name>
<dbReference type="AlphaFoldDB" id="A0A3L8Q680"/>
<dbReference type="Proteomes" id="UP000276834">
    <property type="component" value="Unassembled WGS sequence"/>
</dbReference>
<protein>
    <submittedName>
        <fullName evidence="1">Uncharacterized protein</fullName>
    </submittedName>
</protein>
<organism evidence="1 2">
    <name type="scientific">Chloebia gouldiae</name>
    <name type="common">Gouldian finch</name>
    <name type="synonym">Erythrura gouldiae</name>
    <dbReference type="NCBI Taxonomy" id="44316"/>
    <lineage>
        <taxon>Eukaryota</taxon>
        <taxon>Metazoa</taxon>
        <taxon>Chordata</taxon>
        <taxon>Craniata</taxon>
        <taxon>Vertebrata</taxon>
        <taxon>Euteleostomi</taxon>
        <taxon>Archelosauria</taxon>
        <taxon>Archosauria</taxon>
        <taxon>Dinosauria</taxon>
        <taxon>Saurischia</taxon>
        <taxon>Theropoda</taxon>
        <taxon>Coelurosauria</taxon>
        <taxon>Aves</taxon>
        <taxon>Neognathae</taxon>
        <taxon>Neoaves</taxon>
        <taxon>Telluraves</taxon>
        <taxon>Australaves</taxon>
        <taxon>Passeriformes</taxon>
        <taxon>Passeroidea</taxon>
        <taxon>Passeridae</taxon>
        <taxon>Chloebia</taxon>
    </lineage>
</organism>
<sequence length="70" mass="7814">MFGDFQGASWRCRSDGKLTGIWQGIWGCGYNSSELAKLILNPKSRHHTENHPSAKAPGLGNFSCPMYRMI</sequence>
<keyword evidence="2" id="KW-1185">Reference proteome</keyword>
<evidence type="ECO:0000313" key="1">
    <source>
        <dbReference type="EMBL" id="RLV62831.1"/>
    </source>
</evidence>
<comment type="caution">
    <text evidence="1">The sequence shown here is derived from an EMBL/GenBank/DDBJ whole genome shotgun (WGS) entry which is preliminary data.</text>
</comment>